<dbReference type="Pfam" id="PF13424">
    <property type="entry name" value="TPR_12"/>
    <property type="match status" value="1"/>
</dbReference>
<dbReference type="PROSITE" id="PS50293">
    <property type="entry name" value="TPR_REGION"/>
    <property type="match status" value="1"/>
</dbReference>
<dbReference type="SMART" id="SM00028">
    <property type="entry name" value="TPR"/>
    <property type="match status" value="4"/>
</dbReference>
<feature type="transmembrane region" description="Helical" evidence="4">
    <location>
        <begin position="12"/>
        <end position="33"/>
    </location>
</feature>
<dbReference type="InterPro" id="IPR011990">
    <property type="entry name" value="TPR-like_helical_dom_sf"/>
</dbReference>
<feature type="transmembrane region" description="Helical" evidence="4">
    <location>
        <begin position="236"/>
        <end position="259"/>
    </location>
</feature>
<feature type="transmembrane region" description="Helical" evidence="4">
    <location>
        <begin position="141"/>
        <end position="159"/>
    </location>
</feature>
<evidence type="ECO:0000256" key="4">
    <source>
        <dbReference type="SAM" id="Phobius"/>
    </source>
</evidence>
<feature type="transmembrane region" description="Helical" evidence="4">
    <location>
        <begin position="198"/>
        <end position="230"/>
    </location>
</feature>
<dbReference type="InterPro" id="IPR019734">
    <property type="entry name" value="TPR_rpt"/>
</dbReference>
<accession>A0AA37SQL7</accession>
<dbReference type="EMBL" id="BSOH01000007">
    <property type="protein sequence ID" value="GLR17106.1"/>
    <property type="molecule type" value="Genomic_DNA"/>
</dbReference>
<protein>
    <submittedName>
        <fullName evidence="5">Uncharacterized protein</fullName>
    </submittedName>
</protein>
<dbReference type="PANTHER" id="PTHR44227">
    <property type="match status" value="1"/>
</dbReference>
<keyword evidence="4" id="KW-1133">Transmembrane helix</keyword>
<reference evidence="5" key="1">
    <citation type="journal article" date="2014" name="Int. J. Syst. Evol. Microbiol.">
        <title>Complete genome sequence of Corynebacterium casei LMG S-19264T (=DSM 44701T), isolated from a smear-ripened cheese.</title>
        <authorList>
            <consortium name="US DOE Joint Genome Institute (JGI-PGF)"/>
            <person name="Walter F."/>
            <person name="Albersmeier A."/>
            <person name="Kalinowski J."/>
            <person name="Ruckert C."/>
        </authorList>
    </citation>
    <scope>NUCLEOTIDE SEQUENCE</scope>
    <source>
        <strain evidence="5">NBRC 108769</strain>
    </source>
</reference>
<dbReference type="Proteomes" id="UP001156666">
    <property type="component" value="Unassembled WGS sequence"/>
</dbReference>
<feature type="transmembrane region" description="Helical" evidence="4">
    <location>
        <begin position="108"/>
        <end position="129"/>
    </location>
</feature>
<feature type="transmembrane region" description="Helical" evidence="4">
    <location>
        <begin position="171"/>
        <end position="186"/>
    </location>
</feature>
<dbReference type="PROSITE" id="PS50005">
    <property type="entry name" value="TPR"/>
    <property type="match status" value="2"/>
</dbReference>
<evidence type="ECO:0000256" key="3">
    <source>
        <dbReference type="PROSITE-ProRule" id="PRU00339"/>
    </source>
</evidence>
<reference evidence="5" key="2">
    <citation type="submission" date="2023-01" db="EMBL/GenBank/DDBJ databases">
        <title>Draft genome sequence of Portibacter lacus strain NBRC 108769.</title>
        <authorList>
            <person name="Sun Q."/>
            <person name="Mori K."/>
        </authorList>
    </citation>
    <scope>NUCLEOTIDE SEQUENCE</scope>
    <source>
        <strain evidence="5">NBRC 108769</strain>
    </source>
</reference>
<feature type="transmembrane region" description="Helical" evidence="4">
    <location>
        <begin position="352"/>
        <end position="374"/>
    </location>
</feature>
<proteinExistence type="predicted"/>
<keyword evidence="1" id="KW-0677">Repeat</keyword>
<evidence type="ECO:0000256" key="1">
    <source>
        <dbReference type="ARBA" id="ARBA00022737"/>
    </source>
</evidence>
<feature type="repeat" description="TPR" evidence="3">
    <location>
        <begin position="566"/>
        <end position="599"/>
    </location>
</feature>
<dbReference type="Pfam" id="PF00515">
    <property type="entry name" value="TPR_1"/>
    <property type="match status" value="1"/>
</dbReference>
<keyword evidence="6" id="KW-1185">Reference proteome</keyword>
<dbReference type="InterPro" id="IPR052346">
    <property type="entry name" value="O-mannosyl-transferase_TMTC"/>
</dbReference>
<evidence type="ECO:0000313" key="6">
    <source>
        <dbReference type="Proteomes" id="UP001156666"/>
    </source>
</evidence>
<comment type="caution">
    <text evidence="5">The sequence shown here is derived from an EMBL/GenBank/DDBJ whole genome shotgun (WGS) entry which is preliminary data.</text>
</comment>
<dbReference type="AlphaFoldDB" id="A0AA37SQL7"/>
<name>A0AA37SQL7_9BACT</name>
<dbReference type="PANTHER" id="PTHR44227:SF3">
    <property type="entry name" value="PROTEIN O-MANNOSYL-TRANSFERASE TMTC4"/>
    <property type="match status" value="1"/>
</dbReference>
<sequence>MNTLAKKAKNKSFLLTDKWIIIGLGILGFILYANTLGHDFALDDAIVITDNEFTQKGFGGLADIFTKDTFHGFFGESGKDKLVSGGRYRPFTLGMFAIERAIFGTSPFIHHLINILLYAFLSILIFLTAQLLFQQKFQKETAQYLALGLAAIFLAHPIHTEAVANIKGRDEIMAMLGSISAVYILARKQFQNLTFKDYLFSGLVFFVGLLSKENAITFVAVAPLIAYVFYKKPIQAVLPFLVSAIIFMIIRTSVIGLDLGAVPSGEFMNNPYLKIVNGQYTPFTSIEKFSTICYTLWKYISLMVFPWPLTHDYYPNHISLKTFSNPMALAGLISYIGLFIASIYGILKKKTWAFFTAYYLITISIVSNIVFPIGTHMSERFIFMPSFAFAGLVSLLLFKSKPKIGFLALAVLVAVYSIMTVKRNLVWKDNYTLFTTDALTSKNSAKVNNAAGGVIGDYVKNLPESPERDALINKGHTHLANAIAAHPNYVNAYLLKGNLYFYQDKYEEALQMYNTSLAVDPQYTEAISNKFLALRSAGRYYGEKKNDLSTSAQYLEQALQLQPNDYETNRLLGTCYGIMGNHQNALKYFKKCAELQPNNADIFVNLAKAYELTGNTEEAAIAARKAQSLGNR</sequence>
<dbReference type="SUPFAM" id="SSF48452">
    <property type="entry name" value="TPR-like"/>
    <property type="match status" value="1"/>
</dbReference>
<feature type="transmembrane region" description="Helical" evidence="4">
    <location>
        <begin position="327"/>
        <end position="346"/>
    </location>
</feature>
<organism evidence="5 6">
    <name type="scientific">Portibacter lacus</name>
    <dbReference type="NCBI Taxonomy" id="1099794"/>
    <lineage>
        <taxon>Bacteria</taxon>
        <taxon>Pseudomonadati</taxon>
        <taxon>Bacteroidota</taxon>
        <taxon>Saprospiria</taxon>
        <taxon>Saprospirales</taxon>
        <taxon>Haliscomenobacteraceae</taxon>
        <taxon>Portibacter</taxon>
    </lineage>
</organism>
<evidence type="ECO:0000256" key="2">
    <source>
        <dbReference type="ARBA" id="ARBA00022803"/>
    </source>
</evidence>
<keyword evidence="4" id="KW-0812">Transmembrane</keyword>
<feature type="transmembrane region" description="Helical" evidence="4">
    <location>
        <begin position="404"/>
        <end position="421"/>
    </location>
</feature>
<gene>
    <name evidence="5" type="ORF">GCM10007940_17210</name>
</gene>
<keyword evidence="2 3" id="KW-0802">TPR repeat</keyword>
<evidence type="ECO:0000313" key="5">
    <source>
        <dbReference type="EMBL" id="GLR17106.1"/>
    </source>
</evidence>
<keyword evidence="4" id="KW-0472">Membrane</keyword>
<feature type="repeat" description="TPR" evidence="3">
    <location>
        <begin position="490"/>
        <end position="523"/>
    </location>
</feature>
<feature type="transmembrane region" description="Helical" evidence="4">
    <location>
        <begin position="381"/>
        <end position="398"/>
    </location>
</feature>
<dbReference type="Gene3D" id="1.25.40.10">
    <property type="entry name" value="Tetratricopeptide repeat domain"/>
    <property type="match status" value="1"/>
</dbReference>